<organism evidence="2 3">
    <name type="scientific">Stenomitos frigidus AS-A4</name>
    <dbReference type="NCBI Taxonomy" id="2933935"/>
    <lineage>
        <taxon>Bacteria</taxon>
        <taxon>Bacillati</taxon>
        <taxon>Cyanobacteriota</taxon>
        <taxon>Cyanophyceae</taxon>
        <taxon>Leptolyngbyales</taxon>
        <taxon>Leptolyngbyaceae</taxon>
        <taxon>Stenomitos</taxon>
    </lineage>
</organism>
<dbReference type="Gene3D" id="2.60.120.380">
    <property type="match status" value="1"/>
</dbReference>
<sequence length="389" mass="42331">MAIDLFDVDAYRAANTDLGAAGLTTDEQLTQHFQNFGVNEGRFFSFFANLSVYRSSNPDLVAAGLTSNQQLLGHLQNFGVAEGRRFSQYVDIDFYRNLNGDVNQAYGGNRELILEHLSIFGIEEGRWFSPFMGTNDNIADNVSTVAGLDYYLFANSDVYNAVNGSRLGALVHLELYGINESRSFSPFVDVGYYLANNADVSQAFNGNQAAAFAHLVSFGVDEGRSFSPAFNASAYPIANPDLASAGINTNRQRFEHWVTYGLSDRRSATADPGNTLGTALSLGSPSSGFTYFHNFISGSDTNDYYRFTLTTTRFVSVDLFGLSNDLDIALRSSNGSLIQESTFSGNAADSITFNNLSAGTYYVQVFPGVNGASSGYDLFLTFLDFLGSI</sequence>
<evidence type="ECO:0000313" key="2">
    <source>
        <dbReference type="EMBL" id="MEP1060851.1"/>
    </source>
</evidence>
<feature type="domain" description="Peptidase C-terminal archaeal/bacterial" evidence="1">
    <location>
        <begin position="302"/>
        <end position="366"/>
    </location>
</feature>
<name>A0ABV0KNN0_9CYAN</name>
<comment type="caution">
    <text evidence="2">The sequence shown here is derived from an EMBL/GenBank/DDBJ whole genome shotgun (WGS) entry which is preliminary data.</text>
</comment>
<accession>A0ABV0KNN0</accession>
<dbReference type="RefSeq" id="WP_190452858.1">
    <property type="nucleotide sequence ID" value="NZ_JAMPLM010000023.1"/>
</dbReference>
<evidence type="ECO:0000259" key="1">
    <source>
        <dbReference type="Pfam" id="PF04151"/>
    </source>
</evidence>
<dbReference type="SUPFAM" id="SSF89260">
    <property type="entry name" value="Collagen-binding domain"/>
    <property type="match status" value="1"/>
</dbReference>
<gene>
    <name evidence="2" type="ORF">NDI38_20680</name>
</gene>
<dbReference type="EMBL" id="JAMPLM010000023">
    <property type="protein sequence ID" value="MEP1060851.1"/>
    <property type="molecule type" value="Genomic_DNA"/>
</dbReference>
<dbReference type="Pfam" id="PF04151">
    <property type="entry name" value="PPC"/>
    <property type="match status" value="1"/>
</dbReference>
<evidence type="ECO:0000313" key="3">
    <source>
        <dbReference type="Proteomes" id="UP001476950"/>
    </source>
</evidence>
<protein>
    <submittedName>
        <fullName evidence="2">PPC domain-containing protein</fullName>
    </submittedName>
</protein>
<proteinExistence type="predicted"/>
<reference evidence="2 3" key="1">
    <citation type="submission" date="2022-04" db="EMBL/GenBank/DDBJ databases">
        <title>Positive selection, recombination, and allopatry shape intraspecific diversity of widespread and dominant cyanobacteria.</title>
        <authorList>
            <person name="Wei J."/>
            <person name="Shu W."/>
            <person name="Hu C."/>
        </authorList>
    </citation>
    <scope>NUCLEOTIDE SEQUENCE [LARGE SCALE GENOMIC DNA]</scope>
    <source>
        <strain evidence="2 3">AS-A4</strain>
    </source>
</reference>
<dbReference type="InterPro" id="IPR007280">
    <property type="entry name" value="Peptidase_C_arc/bac"/>
</dbReference>
<dbReference type="Proteomes" id="UP001476950">
    <property type="component" value="Unassembled WGS sequence"/>
</dbReference>
<keyword evidence="3" id="KW-1185">Reference proteome</keyword>